<protein>
    <submittedName>
        <fullName evidence="1">Uncharacterized protein</fullName>
    </submittedName>
</protein>
<evidence type="ECO:0000313" key="2">
    <source>
        <dbReference type="Proteomes" id="UP000004416"/>
    </source>
</evidence>
<dbReference type="HOGENOM" id="CLU_3098102_0_0_9"/>
<gene>
    <name evidence="1" type="ORF">HMPREF0322_00786</name>
</gene>
<dbReference type="AlphaFoldDB" id="G9XIL0"/>
<evidence type="ECO:0000313" key="1">
    <source>
        <dbReference type="EMBL" id="EHL08474.1"/>
    </source>
</evidence>
<organism evidence="1 2">
    <name type="scientific">Desulfitobacterium hafniense DP7</name>
    <dbReference type="NCBI Taxonomy" id="537010"/>
    <lineage>
        <taxon>Bacteria</taxon>
        <taxon>Bacillati</taxon>
        <taxon>Bacillota</taxon>
        <taxon>Clostridia</taxon>
        <taxon>Eubacteriales</taxon>
        <taxon>Desulfitobacteriaceae</taxon>
        <taxon>Desulfitobacterium</taxon>
    </lineage>
</organism>
<name>G9XIL0_DESHA</name>
<sequence length="51" mass="6310">MGFRQGTCNYFTTKRRRSFYDIRNYINENLSEIKRYRIFKRRIIDGRLSGV</sequence>
<proteinExistence type="predicted"/>
<dbReference type="Proteomes" id="UP000004416">
    <property type="component" value="Unassembled WGS sequence"/>
</dbReference>
<reference evidence="1 2" key="1">
    <citation type="submission" date="2011-08" db="EMBL/GenBank/DDBJ databases">
        <authorList>
            <person name="Weinstock G."/>
            <person name="Sodergren E."/>
            <person name="Clifton S."/>
            <person name="Fulton L."/>
            <person name="Fulton B."/>
            <person name="Courtney L."/>
            <person name="Fronick C."/>
            <person name="Harrison M."/>
            <person name="Strong C."/>
            <person name="Farmer C."/>
            <person name="Delahaunty K."/>
            <person name="Markovic C."/>
            <person name="Hall O."/>
            <person name="Minx P."/>
            <person name="Tomlinson C."/>
            <person name="Mitreva M."/>
            <person name="Hou S."/>
            <person name="Chen J."/>
            <person name="Wollam A."/>
            <person name="Pepin K.H."/>
            <person name="Johnson M."/>
            <person name="Bhonagiri V."/>
            <person name="Zhang X."/>
            <person name="Suruliraj S."/>
            <person name="Warren W."/>
            <person name="Chinwalla A."/>
            <person name="Mardis E.R."/>
            <person name="Wilson R.K."/>
        </authorList>
    </citation>
    <scope>NUCLEOTIDE SEQUENCE [LARGE SCALE GENOMIC DNA]</scope>
    <source>
        <strain evidence="1 2">DP7</strain>
    </source>
</reference>
<comment type="caution">
    <text evidence="1">The sequence shown here is derived from an EMBL/GenBank/DDBJ whole genome shotgun (WGS) entry which is preliminary data.</text>
</comment>
<accession>G9XIL0</accession>
<dbReference type="EMBL" id="AFZX01000020">
    <property type="protein sequence ID" value="EHL08474.1"/>
    <property type="molecule type" value="Genomic_DNA"/>
</dbReference>